<evidence type="ECO:0000313" key="6">
    <source>
        <dbReference type="Proteomes" id="UP000317977"/>
    </source>
</evidence>
<accession>A0A5C6FC52</accession>
<sequence>MVQPRSAFLLGERLLVVQAAQSLLTRGVRVAGLASSNPQVLRWASDQAIPCVDMGTSVDVGTSADTGNANDGLIAAVQAAGPIDYVISVTYLQMIPAAVIAAADRIAINFHDSMLPRYAGLNVTSWAVAASETSHGITWHQLTDKPDTGDVLLQVPVTIAGDETALTLNTKCFEAATESMDAMIDRLLDDDFVPSPQDLSARTYFGRHRRPSVAGWIDHRNSADVCAARVRSLDFGKQFENPLATAKIRINDSWFVVGRCELAATKSAEEAGTIVRVADQVVWVATSTHDIGLSNLADLAGAPLSREFWDRTFRVGTKLDQIPESLATEIDAAYQSAAKQESTWISRLRNVRPLMIGDANSARLQTVAAYKTVSVELPEHATAESVIAIFAMCLGKITGQTDFDLSLVTSQYHANAVVNSLFASLVPLSISLDRSKSVNDNTALIRDRIVKASQHGRYLRDLGLRFPSLSQATANPSITTRIVDQMGERMPNGSKIDLQVSRDGSRAVIGFDASRLDDSSVGWLNQAGDFIRRALDKPATNLGRLSLSSAKSLAVIEHRNQTHRDYDRQATIDGEFSAQVAKTPGAVALVCGDLQWTYAGLENRVKQIAAALQTREVCHGDRVGIATSRSLDMVAALLAVMKVGATYVPLDLEFPASRIEFMISDADLRCIVVDSASVTRLPASDTPLFDVDSVSADGNVADLSVGAASDLAYVIYTSGSTGLPKGVMVSHRNVMNFFAGMDDVIPDATSESSSSKTWLAVTSLSFDISVLELLWTVCRGFKVILHDTPSRIASADRHRALSSQVKFGLFYFSSSASLNHAESPSDSYRLLLEGAKFADVNGFSSVWTPERHFHDFGGLYPNPAVTGAAVAAITTKVAIRSGSVVLPLHHPARVAEEWSMVDRLSGGRVGVSFASGWQPNDFVLAPANYANAKKVMFENLETVRKLWRGETVEMIGPDDAPVSVQTYPRPIQKELPVWITTAGNEDTFRQAGKSGCNVLTHLLGQTTDELAIKIKAYRESRAAAGHVGPGEVSVMVHTFVGDDTDKVKQIVRGPMIEYLRTSASLVRGFSHTWAAFKKRSDGTTAGALDLDSLSDDDMDDLLAFSFERYFETSGLFGTPEKCQTLVRKLQEAGTTEIACLIDFGVSADESLAALHPLNDLKDLVNEQASEVATATIQQLVDLHDVTHFQCTPSMAQMLIEDDASATAIRSIPNVLLGGEALPAQLATRLTSDSPVALINVYGPTETTVWSTSTKIGPGEIQSVSIGRPIANTFIYLLDEQGNHVPDGAAGNLWIGGDGVVPGYWNRDELTREKFQADPFVSDPDARMYHTGDFAKWTASGDLEFLGRSDHQVKIRGHRIELGDIENAIDAVSSIRQSVVIPKQSSSSEQTLVAFVVVHNGVEGSPDFIRSLRLELRQSLPAHMLPVHFVVVDAFPLTPNGKVDRKVLSTLPVGDSAKQSELSRAPVVTARASSPDASETQKQITSLWKEVLQLDTIELNDNFFDLGGHSLLAVRMHRQLRDQLGVTVAITDLFRYPTVQTLAAHIDSLRTNASEAETDSVTPIASQSSASQTPATQSVGQSRAMRRREMMQRRGGISQHPQGAN</sequence>
<organism evidence="5 6">
    <name type="scientific">Rubripirellula reticaptiva</name>
    <dbReference type="NCBI Taxonomy" id="2528013"/>
    <lineage>
        <taxon>Bacteria</taxon>
        <taxon>Pseudomonadati</taxon>
        <taxon>Planctomycetota</taxon>
        <taxon>Planctomycetia</taxon>
        <taxon>Pirellulales</taxon>
        <taxon>Pirellulaceae</taxon>
        <taxon>Rubripirellula</taxon>
    </lineage>
</organism>
<dbReference type="InterPro" id="IPR000873">
    <property type="entry name" value="AMP-dep_synth/lig_dom"/>
</dbReference>
<dbReference type="Gene3D" id="3.30.559.30">
    <property type="entry name" value="Nonribosomal peptide synthetase, condensation domain"/>
    <property type="match status" value="1"/>
</dbReference>
<dbReference type="GO" id="GO:0016705">
    <property type="term" value="F:oxidoreductase activity, acting on paired donors, with incorporation or reduction of molecular oxygen"/>
    <property type="evidence" value="ECO:0007669"/>
    <property type="project" value="InterPro"/>
</dbReference>
<dbReference type="Gene3D" id="3.40.50.12780">
    <property type="entry name" value="N-terminal domain of ligase-like"/>
    <property type="match status" value="1"/>
</dbReference>
<dbReference type="GO" id="GO:0005737">
    <property type="term" value="C:cytoplasm"/>
    <property type="evidence" value="ECO:0007669"/>
    <property type="project" value="TreeGrafter"/>
</dbReference>
<dbReference type="InterPro" id="IPR020845">
    <property type="entry name" value="AMP-binding_CS"/>
</dbReference>
<reference evidence="5 6" key="1">
    <citation type="submission" date="2019-02" db="EMBL/GenBank/DDBJ databases">
        <title>Deep-cultivation of Planctomycetes and their phenomic and genomic characterization uncovers novel biology.</title>
        <authorList>
            <person name="Wiegand S."/>
            <person name="Jogler M."/>
            <person name="Boedeker C."/>
            <person name="Pinto D."/>
            <person name="Vollmers J."/>
            <person name="Rivas-Marin E."/>
            <person name="Kohn T."/>
            <person name="Peeters S.H."/>
            <person name="Heuer A."/>
            <person name="Rast P."/>
            <person name="Oberbeckmann S."/>
            <person name="Bunk B."/>
            <person name="Jeske O."/>
            <person name="Meyerdierks A."/>
            <person name="Storesund J.E."/>
            <person name="Kallscheuer N."/>
            <person name="Luecker S."/>
            <person name="Lage O.M."/>
            <person name="Pohl T."/>
            <person name="Merkel B.J."/>
            <person name="Hornburger P."/>
            <person name="Mueller R.-W."/>
            <person name="Bruemmer F."/>
            <person name="Labrenz M."/>
            <person name="Spormann A.M."/>
            <person name="Op Den Camp H."/>
            <person name="Overmann J."/>
            <person name="Amann R."/>
            <person name="Jetten M.S.M."/>
            <person name="Mascher T."/>
            <person name="Medema M.H."/>
            <person name="Devos D.P."/>
            <person name="Kaster A.-K."/>
            <person name="Ovreas L."/>
            <person name="Rohde M."/>
            <person name="Galperin M.Y."/>
            <person name="Jogler C."/>
        </authorList>
    </citation>
    <scope>NUCLEOTIDE SEQUENCE [LARGE SCALE GENOMIC DNA]</scope>
    <source>
        <strain evidence="5 6">Poly59</strain>
    </source>
</reference>
<dbReference type="OrthoDB" id="9778383at2"/>
<dbReference type="Pfam" id="PF00296">
    <property type="entry name" value="Bac_luciferase"/>
    <property type="match status" value="1"/>
</dbReference>
<name>A0A5C6FC52_9BACT</name>
<dbReference type="InterPro" id="IPR045851">
    <property type="entry name" value="AMP-bd_C_sf"/>
</dbReference>
<dbReference type="InterPro" id="IPR009081">
    <property type="entry name" value="PP-bd_ACP"/>
</dbReference>
<gene>
    <name evidence="5" type="primary">lgrB</name>
    <name evidence="5" type="ORF">Poly59_01050</name>
</gene>
<dbReference type="Pfam" id="PF13193">
    <property type="entry name" value="AMP-binding_C"/>
    <property type="match status" value="1"/>
</dbReference>
<dbReference type="Pfam" id="PF00550">
    <property type="entry name" value="PP-binding"/>
    <property type="match status" value="1"/>
</dbReference>
<dbReference type="Gene3D" id="3.40.50.980">
    <property type="match status" value="1"/>
</dbReference>
<dbReference type="InterPro" id="IPR036661">
    <property type="entry name" value="Luciferase-like_sf"/>
</dbReference>
<dbReference type="GO" id="GO:0031177">
    <property type="term" value="F:phosphopantetheine binding"/>
    <property type="evidence" value="ECO:0007669"/>
    <property type="project" value="InterPro"/>
</dbReference>
<dbReference type="PROSITE" id="PS00455">
    <property type="entry name" value="AMP_BINDING"/>
    <property type="match status" value="1"/>
</dbReference>
<dbReference type="InterPro" id="IPR011251">
    <property type="entry name" value="Luciferase-like_dom"/>
</dbReference>
<dbReference type="SUPFAM" id="SSF47336">
    <property type="entry name" value="ACP-like"/>
    <property type="match status" value="1"/>
</dbReference>
<dbReference type="Gene3D" id="3.20.20.30">
    <property type="entry name" value="Luciferase-like domain"/>
    <property type="match status" value="1"/>
</dbReference>
<dbReference type="SUPFAM" id="SSF51679">
    <property type="entry name" value="Bacterial luciferase-like"/>
    <property type="match status" value="1"/>
</dbReference>
<dbReference type="NCBIfam" id="TIGR04020">
    <property type="entry name" value="seco_metab_LLM"/>
    <property type="match status" value="1"/>
</dbReference>
<dbReference type="InterPro" id="IPR002376">
    <property type="entry name" value="Formyl_transf_N"/>
</dbReference>
<evidence type="ECO:0000256" key="2">
    <source>
        <dbReference type="ARBA" id="ARBA00022553"/>
    </source>
</evidence>
<dbReference type="FunFam" id="1.10.1200.10:FF:000016">
    <property type="entry name" value="Non-ribosomal peptide synthase"/>
    <property type="match status" value="1"/>
</dbReference>
<dbReference type="SUPFAM" id="SSF53328">
    <property type="entry name" value="Formyltransferase"/>
    <property type="match status" value="1"/>
</dbReference>
<dbReference type="EMBL" id="SJPX01000001">
    <property type="protein sequence ID" value="TWU57199.1"/>
    <property type="molecule type" value="Genomic_DNA"/>
</dbReference>
<dbReference type="Gene3D" id="3.40.50.1820">
    <property type="entry name" value="alpha/beta hydrolase"/>
    <property type="match status" value="1"/>
</dbReference>
<dbReference type="SUPFAM" id="SSF56801">
    <property type="entry name" value="Acetyl-CoA synthetase-like"/>
    <property type="match status" value="2"/>
</dbReference>
<dbReference type="InterPro" id="IPR036736">
    <property type="entry name" value="ACP-like_sf"/>
</dbReference>
<proteinExistence type="predicted"/>
<keyword evidence="1" id="KW-0596">Phosphopantetheine</keyword>
<comment type="caution">
    <text evidence="5">The sequence shown here is derived from an EMBL/GenBank/DDBJ whole genome shotgun (WGS) entry which is preliminary data.</text>
</comment>
<dbReference type="Gene3D" id="3.40.50.12230">
    <property type="match status" value="1"/>
</dbReference>
<dbReference type="Gene3D" id="2.30.38.10">
    <property type="entry name" value="Luciferase, Domain 3"/>
    <property type="match status" value="1"/>
</dbReference>
<protein>
    <submittedName>
        <fullName evidence="5">Linear gramicidin synthase subunit B</fullName>
    </submittedName>
</protein>
<feature type="region of interest" description="Disordered" evidence="3">
    <location>
        <begin position="1553"/>
        <end position="1604"/>
    </location>
</feature>
<dbReference type="InterPro" id="IPR025110">
    <property type="entry name" value="AMP-bd_C"/>
</dbReference>
<dbReference type="RefSeq" id="WP_146532135.1">
    <property type="nucleotide sequence ID" value="NZ_SJPX01000001.1"/>
</dbReference>
<dbReference type="InterPro" id="IPR029058">
    <property type="entry name" value="AB_hydrolase_fold"/>
</dbReference>
<dbReference type="Gene3D" id="3.30.300.30">
    <property type="match status" value="1"/>
</dbReference>
<dbReference type="GO" id="GO:0043041">
    <property type="term" value="P:amino acid activation for nonribosomal peptide biosynthetic process"/>
    <property type="evidence" value="ECO:0007669"/>
    <property type="project" value="TreeGrafter"/>
</dbReference>
<dbReference type="Proteomes" id="UP000317977">
    <property type="component" value="Unassembled WGS sequence"/>
</dbReference>
<feature type="compositionally biased region" description="Low complexity" evidence="3">
    <location>
        <begin position="1561"/>
        <end position="1577"/>
    </location>
</feature>
<dbReference type="GO" id="GO:0044550">
    <property type="term" value="P:secondary metabolite biosynthetic process"/>
    <property type="evidence" value="ECO:0007669"/>
    <property type="project" value="TreeGrafter"/>
</dbReference>
<dbReference type="InterPro" id="IPR024011">
    <property type="entry name" value="Biosynth_lucif-like_mOase_dom"/>
</dbReference>
<dbReference type="Pfam" id="PF00551">
    <property type="entry name" value="Formyl_trans_N"/>
    <property type="match status" value="1"/>
</dbReference>
<evidence type="ECO:0000313" key="5">
    <source>
        <dbReference type="EMBL" id="TWU57199.1"/>
    </source>
</evidence>
<evidence type="ECO:0000259" key="4">
    <source>
        <dbReference type="PROSITE" id="PS50075"/>
    </source>
</evidence>
<dbReference type="InterPro" id="IPR020806">
    <property type="entry name" value="PKS_PP-bd"/>
</dbReference>
<dbReference type="PANTHER" id="PTHR45527:SF1">
    <property type="entry name" value="FATTY ACID SYNTHASE"/>
    <property type="match status" value="1"/>
</dbReference>
<dbReference type="InterPro" id="IPR036477">
    <property type="entry name" value="Formyl_transf_N_sf"/>
</dbReference>
<evidence type="ECO:0000256" key="1">
    <source>
        <dbReference type="ARBA" id="ARBA00022450"/>
    </source>
</evidence>
<dbReference type="GO" id="GO:0072330">
    <property type="term" value="P:monocarboxylic acid biosynthetic process"/>
    <property type="evidence" value="ECO:0007669"/>
    <property type="project" value="UniProtKB-ARBA"/>
</dbReference>
<evidence type="ECO:0000256" key="3">
    <source>
        <dbReference type="SAM" id="MobiDB-lite"/>
    </source>
</evidence>
<dbReference type="PANTHER" id="PTHR45527">
    <property type="entry name" value="NONRIBOSOMAL PEPTIDE SYNTHETASE"/>
    <property type="match status" value="1"/>
</dbReference>
<dbReference type="InterPro" id="IPR042099">
    <property type="entry name" value="ANL_N_sf"/>
</dbReference>
<dbReference type="Pfam" id="PF00501">
    <property type="entry name" value="AMP-binding"/>
    <property type="match status" value="2"/>
</dbReference>
<feature type="domain" description="Carrier" evidence="4">
    <location>
        <begin position="1474"/>
        <end position="1549"/>
    </location>
</feature>
<keyword evidence="2" id="KW-0597">Phosphoprotein</keyword>
<dbReference type="PROSITE" id="PS50075">
    <property type="entry name" value="CARRIER"/>
    <property type="match status" value="1"/>
</dbReference>
<keyword evidence="6" id="KW-1185">Reference proteome</keyword>
<dbReference type="FunFam" id="3.40.50.980:FF:000001">
    <property type="entry name" value="Non-ribosomal peptide synthetase"/>
    <property type="match status" value="1"/>
</dbReference>
<dbReference type="SMART" id="SM00823">
    <property type="entry name" value="PKS_PP"/>
    <property type="match status" value="1"/>
</dbReference>